<protein>
    <recommendedName>
        <fullName evidence="3">Chitin-binding type-2 domain-containing protein</fullName>
    </recommendedName>
</protein>
<proteinExistence type="predicted"/>
<dbReference type="RefSeq" id="XP_069209159.1">
    <property type="nucleotide sequence ID" value="XM_069354517.1"/>
</dbReference>
<dbReference type="GeneID" id="95987091"/>
<evidence type="ECO:0000313" key="1">
    <source>
        <dbReference type="EMBL" id="KAL1409215.1"/>
    </source>
</evidence>
<evidence type="ECO:0000313" key="2">
    <source>
        <dbReference type="Proteomes" id="UP001565368"/>
    </source>
</evidence>
<reference evidence="1 2" key="1">
    <citation type="submission" date="2023-08" db="EMBL/GenBank/DDBJ databases">
        <title>Annotated Genome Sequence of Vanrija albida AlHP1.</title>
        <authorList>
            <person name="Herzog R."/>
        </authorList>
    </citation>
    <scope>NUCLEOTIDE SEQUENCE [LARGE SCALE GENOMIC DNA]</scope>
    <source>
        <strain evidence="1 2">AlHP1</strain>
    </source>
</reference>
<accession>A0ABR3Q381</accession>
<keyword evidence="2" id="KW-1185">Reference proteome</keyword>
<name>A0ABR3Q381_9TREE</name>
<gene>
    <name evidence="1" type="ORF">Q8F55_006048</name>
</gene>
<dbReference type="Proteomes" id="UP001565368">
    <property type="component" value="Unassembled WGS sequence"/>
</dbReference>
<sequence length="91" mass="10500">MDKKLSKKFNLAHPAFVDHMDHYLMVPIPYTACQTRHCFEPRCHSIEFDEEYDVCAYHHFMRCEHCIGTAGRPDDAVLPPHGLSLPKEGSE</sequence>
<evidence type="ECO:0008006" key="3">
    <source>
        <dbReference type="Google" id="ProtNLM"/>
    </source>
</evidence>
<dbReference type="EMBL" id="JBBXJM010000004">
    <property type="protein sequence ID" value="KAL1409215.1"/>
    <property type="molecule type" value="Genomic_DNA"/>
</dbReference>
<organism evidence="1 2">
    <name type="scientific">Vanrija albida</name>
    <dbReference type="NCBI Taxonomy" id="181172"/>
    <lineage>
        <taxon>Eukaryota</taxon>
        <taxon>Fungi</taxon>
        <taxon>Dikarya</taxon>
        <taxon>Basidiomycota</taxon>
        <taxon>Agaricomycotina</taxon>
        <taxon>Tremellomycetes</taxon>
        <taxon>Trichosporonales</taxon>
        <taxon>Trichosporonaceae</taxon>
        <taxon>Vanrija</taxon>
    </lineage>
</organism>
<comment type="caution">
    <text evidence="1">The sequence shown here is derived from an EMBL/GenBank/DDBJ whole genome shotgun (WGS) entry which is preliminary data.</text>
</comment>